<reference evidence="1" key="1">
    <citation type="journal article" date="2014" name="Front. Microbiol.">
        <title>High frequency of phylogenetically diverse reductive dehalogenase-homologous genes in deep subseafloor sedimentary metagenomes.</title>
        <authorList>
            <person name="Kawai M."/>
            <person name="Futagami T."/>
            <person name="Toyoda A."/>
            <person name="Takaki Y."/>
            <person name="Nishi S."/>
            <person name="Hori S."/>
            <person name="Arai W."/>
            <person name="Tsubouchi T."/>
            <person name="Morono Y."/>
            <person name="Uchiyama I."/>
            <person name="Ito T."/>
            <person name="Fujiyama A."/>
            <person name="Inagaki F."/>
            <person name="Takami H."/>
        </authorList>
    </citation>
    <scope>NUCLEOTIDE SEQUENCE</scope>
    <source>
        <strain evidence="1">Expedition CK06-06</strain>
    </source>
</reference>
<feature type="non-terminal residue" evidence="1">
    <location>
        <position position="69"/>
    </location>
</feature>
<gene>
    <name evidence="1" type="ORF">S03H2_47703</name>
</gene>
<evidence type="ECO:0000313" key="1">
    <source>
        <dbReference type="EMBL" id="GAH73758.1"/>
    </source>
</evidence>
<accession>X1JVE1</accession>
<protein>
    <submittedName>
        <fullName evidence="1">Uncharacterized protein</fullName>
    </submittedName>
</protein>
<dbReference type="EMBL" id="BARU01030029">
    <property type="protein sequence ID" value="GAH73758.1"/>
    <property type="molecule type" value="Genomic_DNA"/>
</dbReference>
<dbReference type="InterPro" id="IPR008979">
    <property type="entry name" value="Galactose-bd-like_sf"/>
</dbReference>
<sequence>MKKIDNSSWEPIKDQIMTRWASEIDPKYPLPEYPRPQLKRKEWINLNGLWDYAILPKDVIFVKKFEGKI</sequence>
<comment type="caution">
    <text evidence="1">The sequence shown here is derived from an EMBL/GenBank/DDBJ whole genome shotgun (WGS) entry which is preliminary data.</text>
</comment>
<dbReference type="AlphaFoldDB" id="X1JVE1"/>
<dbReference type="SUPFAM" id="SSF49785">
    <property type="entry name" value="Galactose-binding domain-like"/>
    <property type="match status" value="1"/>
</dbReference>
<organism evidence="1">
    <name type="scientific">marine sediment metagenome</name>
    <dbReference type="NCBI Taxonomy" id="412755"/>
    <lineage>
        <taxon>unclassified sequences</taxon>
        <taxon>metagenomes</taxon>
        <taxon>ecological metagenomes</taxon>
    </lineage>
</organism>
<name>X1JVE1_9ZZZZ</name>
<proteinExistence type="predicted"/>